<feature type="domain" description="MPN" evidence="7">
    <location>
        <begin position="245"/>
        <end position="384"/>
    </location>
</feature>
<evidence type="ECO:0000256" key="4">
    <source>
        <dbReference type="ARBA" id="ARBA00019709"/>
    </source>
</evidence>
<evidence type="ECO:0000256" key="1">
    <source>
        <dbReference type="ARBA" id="ARBA00004335"/>
    </source>
</evidence>
<dbReference type="GO" id="GO:0031965">
    <property type="term" value="C:nuclear membrane"/>
    <property type="evidence" value="ECO:0007669"/>
    <property type="project" value="UniProtKB-SubCell"/>
</dbReference>
<dbReference type="InterPro" id="IPR007717">
    <property type="entry name" value="NPL4_C"/>
</dbReference>
<dbReference type="PROSITE" id="PS50249">
    <property type="entry name" value="MPN"/>
    <property type="match status" value="1"/>
</dbReference>
<dbReference type="GO" id="GO:0043130">
    <property type="term" value="F:ubiquitin binding"/>
    <property type="evidence" value="ECO:0007669"/>
    <property type="project" value="TreeGrafter"/>
</dbReference>
<dbReference type="Gene3D" id="3.10.20.90">
    <property type="entry name" value="Phosphatidylinositol 3-kinase Catalytic Subunit, Chain A, domain 1"/>
    <property type="match status" value="1"/>
</dbReference>
<evidence type="ECO:0000256" key="6">
    <source>
        <dbReference type="SAM" id="MobiDB-lite"/>
    </source>
</evidence>
<dbReference type="InterPro" id="IPR037518">
    <property type="entry name" value="MPN"/>
</dbReference>
<dbReference type="PIRSF" id="PIRSF010052">
    <property type="entry name" value="Polyub_prc_Npl4"/>
    <property type="match status" value="1"/>
</dbReference>
<evidence type="ECO:0000259" key="7">
    <source>
        <dbReference type="PROSITE" id="PS50249"/>
    </source>
</evidence>
<comment type="function">
    <text evidence="5">Involved in the import of nuclear-targeted proteins into the nucleus and the export of poly(A) RNA out of the nucleus. Has a role in the endoplasmic reticulum-associated degradation (ERAD) pathway.</text>
</comment>
<evidence type="ECO:0000313" key="9">
    <source>
        <dbReference type="Proteomes" id="UP000646827"/>
    </source>
</evidence>
<organism evidence="8 9">
    <name type="scientific">Circinella minor</name>
    <dbReference type="NCBI Taxonomy" id="1195481"/>
    <lineage>
        <taxon>Eukaryota</taxon>
        <taxon>Fungi</taxon>
        <taxon>Fungi incertae sedis</taxon>
        <taxon>Mucoromycota</taxon>
        <taxon>Mucoromycotina</taxon>
        <taxon>Mucoromycetes</taxon>
        <taxon>Mucorales</taxon>
        <taxon>Lichtheimiaceae</taxon>
        <taxon>Circinella</taxon>
    </lineage>
</organism>
<dbReference type="InterPro" id="IPR007716">
    <property type="entry name" value="NPL4_Zn-bd_put"/>
</dbReference>
<dbReference type="InterPro" id="IPR016563">
    <property type="entry name" value="Npl4"/>
</dbReference>
<dbReference type="GO" id="GO:0006511">
    <property type="term" value="P:ubiquitin-dependent protein catabolic process"/>
    <property type="evidence" value="ECO:0007669"/>
    <property type="project" value="InterPro"/>
</dbReference>
<sequence length="630" mass="69477">LLRIRSKEGMSRIQVEPTDTFASLAEKIASTLKLDNADTIAVGNQPSPDSATPIVQLKEKTIGSTELKHGDIVYVSFPESTSTTEEASSSSSTAAAQQQPKPKDSSGYIPIDDLQSIKQDEVDDFLEKQRGLIKRPRDTDFCRHGDNAMCDYCMPLEPYDQRYLEENKIKHMSFHAYLRQIGAAKQTSAPSSDVLKQLPPLEEPNYKVKVPCTGGHAPWPEGICTKCQPSAITLQRQTYRMVDHIEFSSAGLIDTFLNSWRSTGCQRIGYLYGRYEPYLEVPLGIKAVVEAIYEPPQEDHVDGIKLALPWDEEQTRVNKVAEACGLSIVGMLFTDLIDDGTGKGTVIPKRHVDSYFLSSLECAFAAEMQKRHPSPCKHSATGKYGSKFLTCVVSGDLEGNIDVKAYQVSETATALNDADIIEPSRKPSVMRVHESISHERYVPEVFYKFKNEYNVVVKQSAKPTFPVEYLLVNVTNGFPHEPDPLFTASPGFTVENRQAQDVGTLSKYLSNASNPEQLKKLLSDFHVLCFIASLNTLSPNEFDTLCQVATKRDVPANLLETLDGWKTLTVLLKEAEGNARYNTPSSRSATTSGAATPATSEYAEVSCRHCTFANPGGAVNCEMCGLPLGD</sequence>
<evidence type="ECO:0000313" key="8">
    <source>
        <dbReference type="EMBL" id="KAG2220845.1"/>
    </source>
</evidence>
<feature type="compositionally biased region" description="Low complexity" evidence="6">
    <location>
        <begin position="83"/>
        <end position="96"/>
    </location>
</feature>
<feature type="non-terminal residue" evidence="8">
    <location>
        <position position="1"/>
    </location>
</feature>
<keyword evidence="9" id="KW-1185">Reference proteome</keyword>
<proteinExistence type="inferred from homology"/>
<protein>
    <recommendedName>
        <fullName evidence="4">Nuclear protein localization protein 4</fullName>
    </recommendedName>
</protein>
<evidence type="ECO:0000256" key="3">
    <source>
        <dbReference type="ARBA" id="ARBA00011025"/>
    </source>
</evidence>
<dbReference type="InterPro" id="IPR029071">
    <property type="entry name" value="Ubiquitin-like_domsf"/>
</dbReference>
<dbReference type="PANTHER" id="PTHR12710:SF0">
    <property type="entry name" value="NUCLEAR PROTEIN LOCALIZATION PROTEIN 4 HOMOLOG"/>
    <property type="match status" value="1"/>
</dbReference>
<name>A0A8H7S262_9FUNG</name>
<evidence type="ECO:0000256" key="2">
    <source>
        <dbReference type="ARBA" id="ARBA00004556"/>
    </source>
</evidence>
<gene>
    <name evidence="8" type="ORF">INT45_010907</name>
</gene>
<comment type="caution">
    <text evidence="8">The sequence shown here is derived from an EMBL/GenBank/DDBJ whole genome shotgun (WGS) entry which is preliminary data.</text>
</comment>
<dbReference type="Proteomes" id="UP000646827">
    <property type="component" value="Unassembled WGS sequence"/>
</dbReference>
<accession>A0A8H7S262</accession>
<evidence type="ECO:0000256" key="5">
    <source>
        <dbReference type="ARBA" id="ARBA00024703"/>
    </source>
</evidence>
<feature type="region of interest" description="Disordered" evidence="6">
    <location>
        <begin position="83"/>
        <end position="110"/>
    </location>
</feature>
<dbReference type="Pfam" id="PF05020">
    <property type="entry name" value="zf-NPL4"/>
    <property type="match status" value="1"/>
</dbReference>
<dbReference type="CDD" id="cd08061">
    <property type="entry name" value="MPN_NPL4"/>
    <property type="match status" value="1"/>
</dbReference>
<dbReference type="GO" id="GO:0031625">
    <property type="term" value="F:ubiquitin protein ligase binding"/>
    <property type="evidence" value="ECO:0007669"/>
    <property type="project" value="TreeGrafter"/>
</dbReference>
<dbReference type="OrthoDB" id="10251089at2759"/>
<dbReference type="GO" id="GO:0048471">
    <property type="term" value="C:perinuclear region of cytoplasm"/>
    <property type="evidence" value="ECO:0007669"/>
    <property type="project" value="UniProtKB-SubCell"/>
</dbReference>
<dbReference type="SUPFAM" id="SSF54236">
    <property type="entry name" value="Ubiquitin-like"/>
    <property type="match status" value="1"/>
</dbReference>
<dbReference type="InterPro" id="IPR024682">
    <property type="entry name" value="Npl4_Ub-like_dom"/>
</dbReference>
<dbReference type="AlphaFoldDB" id="A0A8H7S262"/>
<dbReference type="EMBL" id="JAEPRB010000127">
    <property type="protein sequence ID" value="KAG2220845.1"/>
    <property type="molecule type" value="Genomic_DNA"/>
</dbReference>
<comment type="subcellular location">
    <subcellularLocation>
        <location evidence="2">Cytoplasm</location>
        <location evidence="2">Perinuclear region</location>
    </subcellularLocation>
    <subcellularLocation>
        <location evidence="1">Nucleus membrane</location>
        <topology evidence="1">Peripheral membrane protein</topology>
        <orientation evidence="1">Cytoplasmic side</orientation>
    </subcellularLocation>
</comment>
<reference evidence="8 9" key="1">
    <citation type="submission" date="2020-12" db="EMBL/GenBank/DDBJ databases">
        <title>Metabolic potential, ecology and presence of endohyphal bacteria is reflected in genomic diversity of Mucoromycotina.</title>
        <authorList>
            <person name="Muszewska A."/>
            <person name="Okrasinska A."/>
            <person name="Steczkiewicz K."/>
            <person name="Drgas O."/>
            <person name="Orlowska M."/>
            <person name="Perlinska-Lenart U."/>
            <person name="Aleksandrzak-Piekarczyk T."/>
            <person name="Szatraj K."/>
            <person name="Zielenkiewicz U."/>
            <person name="Pilsyk S."/>
            <person name="Malc E."/>
            <person name="Mieczkowski P."/>
            <person name="Kruszewska J.S."/>
            <person name="Biernat P."/>
            <person name="Pawlowska J."/>
        </authorList>
    </citation>
    <scope>NUCLEOTIDE SEQUENCE [LARGE SCALE GENOMIC DNA]</scope>
    <source>
        <strain evidence="8 9">CBS 142.35</strain>
    </source>
</reference>
<comment type="similarity">
    <text evidence="3">Belongs to the NPL4 family.</text>
</comment>
<dbReference type="Pfam" id="PF05021">
    <property type="entry name" value="NPL4"/>
    <property type="match status" value="1"/>
</dbReference>
<dbReference type="PANTHER" id="PTHR12710">
    <property type="entry name" value="NUCLEAR PROTEIN LOCALIZATION 4"/>
    <property type="match status" value="1"/>
</dbReference>
<dbReference type="Pfam" id="PF11543">
    <property type="entry name" value="UN_NPL4"/>
    <property type="match status" value="1"/>
</dbReference>